<keyword evidence="1" id="KW-0472">Membrane</keyword>
<feature type="transmembrane region" description="Helical" evidence="1">
    <location>
        <begin position="207"/>
        <end position="229"/>
    </location>
</feature>
<proteinExistence type="predicted"/>
<feature type="transmembrane region" description="Helical" evidence="1">
    <location>
        <begin position="95"/>
        <end position="119"/>
    </location>
</feature>
<comment type="caution">
    <text evidence="2">The sequence shown here is derived from an EMBL/GenBank/DDBJ whole genome shotgun (WGS) entry which is preliminary data.</text>
</comment>
<dbReference type="AlphaFoldDB" id="A0A099T0E6"/>
<dbReference type="Proteomes" id="UP000029859">
    <property type="component" value="Unassembled WGS sequence"/>
</dbReference>
<dbReference type="OrthoDB" id="141826at2157"/>
<keyword evidence="1" id="KW-0812">Transmembrane</keyword>
<evidence type="ECO:0000256" key="1">
    <source>
        <dbReference type="SAM" id="Phobius"/>
    </source>
</evidence>
<accession>A0A099T0E6</accession>
<name>A0A099T0E6_METMT</name>
<feature type="transmembrane region" description="Helical" evidence="1">
    <location>
        <begin position="125"/>
        <end position="141"/>
    </location>
</feature>
<evidence type="ECO:0000313" key="3">
    <source>
        <dbReference type="Proteomes" id="UP000029859"/>
    </source>
</evidence>
<organism evidence="2 3">
    <name type="scientific">Methanococcoides methylutens</name>
    <dbReference type="NCBI Taxonomy" id="2226"/>
    <lineage>
        <taxon>Archaea</taxon>
        <taxon>Methanobacteriati</taxon>
        <taxon>Methanobacteriota</taxon>
        <taxon>Stenosarchaea group</taxon>
        <taxon>Methanomicrobia</taxon>
        <taxon>Methanosarcinales</taxon>
        <taxon>Methanosarcinaceae</taxon>
        <taxon>Methanococcoides</taxon>
    </lineage>
</organism>
<protein>
    <recommendedName>
        <fullName evidence="4">DUF1614 domain-containing protein</fullName>
    </recommendedName>
</protein>
<dbReference type="RefSeq" id="WP_048194411.1">
    <property type="nucleotide sequence ID" value="NZ_CAAGSM010000009.1"/>
</dbReference>
<gene>
    <name evidence="2" type="ORF">LI82_07100</name>
</gene>
<dbReference type="InterPro" id="IPR011672">
    <property type="entry name" value="DUF1614"/>
</dbReference>
<sequence length="230" mass="24858">MRGYINKSEMRMFLIFGAILLPMAFLCFQQELSLGIISSYPLFIILVLMLLGANIELPVSTIRTKKTQDLQRDAATLEEVYSVPLVKDISSSMKLAFDTVITLNVGGFIIPFAVMLFLIIFQPDFVGLEIMLIMIVAATLLSDFVNGIGIVMPDYIGLIAVPFALIFAPGNAASVIFVSGIGGILLGNLTGLLMFDKENKGSAFINLGGVGSFKAVYVTAIVAALISWFV</sequence>
<dbReference type="Pfam" id="PF07758">
    <property type="entry name" value="DUF1614"/>
    <property type="match status" value="1"/>
</dbReference>
<feature type="transmembrane region" description="Helical" evidence="1">
    <location>
        <begin position="174"/>
        <end position="195"/>
    </location>
</feature>
<keyword evidence="1" id="KW-1133">Transmembrane helix</keyword>
<reference evidence="2 3" key="1">
    <citation type="submission" date="2014-09" db="EMBL/GenBank/DDBJ databases">
        <title>Draft genome sequence of an obligately methylotrophic methanogen, Methanococcoides methylutens, isolated from marine sediment.</title>
        <authorList>
            <person name="Guan Y."/>
            <person name="Ngugi D.K."/>
            <person name="Blom J."/>
            <person name="Ali S."/>
            <person name="Ferry J.G."/>
            <person name="Stingl U."/>
        </authorList>
    </citation>
    <scope>NUCLEOTIDE SEQUENCE [LARGE SCALE GENOMIC DNA]</scope>
    <source>
        <strain evidence="2 3">DSM 2657</strain>
    </source>
</reference>
<feature type="transmembrane region" description="Helical" evidence="1">
    <location>
        <begin position="148"/>
        <end position="168"/>
    </location>
</feature>
<dbReference type="EMBL" id="JRHO01000013">
    <property type="protein sequence ID" value="KGK98625.1"/>
    <property type="molecule type" value="Genomic_DNA"/>
</dbReference>
<evidence type="ECO:0000313" key="2">
    <source>
        <dbReference type="EMBL" id="KGK98625.1"/>
    </source>
</evidence>
<evidence type="ECO:0008006" key="4">
    <source>
        <dbReference type="Google" id="ProtNLM"/>
    </source>
</evidence>
<feature type="transmembrane region" description="Helical" evidence="1">
    <location>
        <begin position="39"/>
        <end position="57"/>
    </location>
</feature>
<keyword evidence="3" id="KW-1185">Reference proteome</keyword>